<dbReference type="EMBL" id="LSYV01000058">
    <property type="protein sequence ID" value="KXZ45213.1"/>
    <property type="molecule type" value="Genomic_DNA"/>
</dbReference>
<evidence type="ECO:0000313" key="3">
    <source>
        <dbReference type="Proteomes" id="UP000075714"/>
    </source>
</evidence>
<accession>A0A150G616</accession>
<reference evidence="3" key="1">
    <citation type="journal article" date="2016" name="Nat. Commun.">
        <title>The Gonium pectorale genome demonstrates co-option of cell cycle regulation during the evolution of multicellularity.</title>
        <authorList>
            <person name="Hanschen E.R."/>
            <person name="Marriage T.N."/>
            <person name="Ferris P.J."/>
            <person name="Hamaji T."/>
            <person name="Toyoda A."/>
            <person name="Fujiyama A."/>
            <person name="Neme R."/>
            <person name="Noguchi H."/>
            <person name="Minakuchi Y."/>
            <person name="Suzuki M."/>
            <person name="Kawai-Toyooka H."/>
            <person name="Smith D.R."/>
            <person name="Sparks H."/>
            <person name="Anderson J."/>
            <person name="Bakaric R."/>
            <person name="Luria V."/>
            <person name="Karger A."/>
            <person name="Kirschner M.W."/>
            <person name="Durand P.M."/>
            <person name="Michod R.E."/>
            <person name="Nozaki H."/>
            <person name="Olson B.J."/>
        </authorList>
    </citation>
    <scope>NUCLEOTIDE SEQUENCE [LARGE SCALE GENOMIC DNA]</scope>
    <source>
        <strain evidence="3">NIES-2863</strain>
    </source>
</reference>
<comment type="caution">
    <text evidence="2">The sequence shown here is derived from an EMBL/GenBank/DDBJ whole genome shotgun (WGS) entry which is preliminary data.</text>
</comment>
<feature type="region of interest" description="Disordered" evidence="1">
    <location>
        <begin position="71"/>
        <end position="99"/>
    </location>
</feature>
<gene>
    <name evidence="2" type="ORF">GPECTOR_57g503</name>
</gene>
<name>A0A150G616_GONPE</name>
<protein>
    <submittedName>
        <fullName evidence="2">Uncharacterized protein</fullName>
    </submittedName>
</protein>
<organism evidence="2 3">
    <name type="scientific">Gonium pectorale</name>
    <name type="common">Green alga</name>
    <dbReference type="NCBI Taxonomy" id="33097"/>
    <lineage>
        <taxon>Eukaryota</taxon>
        <taxon>Viridiplantae</taxon>
        <taxon>Chlorophyta</taxon>
        <taxon>core chlorophytes</taxon>
        <taxon>Chlorophyceae</taxon>
        <taxon>CS clade</taxon>
        <taxon>Chlamydomonadales</taxon>
        <taxon>Volvocaceae</taxon>
        <taxon>Gonium</taxon>
    </lineage>
</organism>
<keyword evidence="3" id="KW-1185">Reference proteome</keyword>
<evidence type="ECO:0000313" key="2">
    <source>
        <dbReference type="EMBL" id="KXZ45213.1"/>
    </source>
</evidence>
<sequence length="99" mass="10457">MGDALEESGFEPATSRVILWLGLSDDGAEAKFQMWTVVSAYGNEPSTATVYSGVAMLLQVPAWGAMQRNRAMAPGGRAQEQVPGAGPMPAQGEEQCDPQ</sequence>
<dbReference type="AlphaFoldDB" id="A0A150G616"/>
<evidence type="ECO:0000256" key="1">
    <source>
        <dbReference type="SAM" id="MobiDB-lite"/>
    </source>
</evidence>
<proteinExistence type="predicted"/>
<dbReference type="Proteomes" id="UP000075714">
    <property type="component" value="Unassembled WGS sequence"/>
</dbReference>